<dbReference type="PANTHER" id="PTHR11188:SF17">
    <property type="entry name" value="FI21816P1"/>
    <property type="match status" value="1"/>
</dbReference>
<dbReference type="PANTHER" id="PTHR11188">
    <property type="entry name" value="ARRESTIN DOMAIN CONTAINING PROTEIN"/>
    <property type="match status" value="1"/>
</dbReference>
<comment type="similarity">
    <text evidence="1">Belongs to the arrestin family.</text>
</comment>
<dbReference type="InterPro" id="IPR011021">
    <property type="entry name" value="Arrestin-like_N"/>
</dbReference>
<dbReference type="InterPro" id="IPR014752">
    <property type="entry name" value="Arrestin-like_C"/>
</dbReference>
<dbReference type="AlphaFoldDB" id="A0AAN8JRJ9"/>
<dbReference type="Gene3D" id="2.60.40.640">
    <property type="match status" value="2"/>
</dbReference>
<comment type="caution">
    <text evidence="3">The sequence shown here is derived from an EMBL/GenBank/DDBJ whole genome shotgun (WGS) entry which is preliminary data.</text>
</comment>
<keyword evidence="4" id="KW-1185">Reference proteome</keyword>
<reference evidence="3 4" key="1">
    <citation type="submission" date="2024-01" db="EMBL/GenBank/DDBJ databases">
        <title>The genome of the rayed Mediterranean limpet Patella caerulea (Linnaeus, 1758).</title>
        <authorList>
            <person name="Anh-Thu Weber A."/>
            <person name="Halstead-Nussloch G."/>
        </authorList>
    </citation>
    <scope>NUCLEOTIDE SEQUENCE [LARGE SCALE GENOMIC DNA]</scope>
    <source>
        <strain evidence="3">AATW-2023a</strain>
        <tissue evidence="3">Whole specimen</tissue>
    </source>
</reference>
<dbReference type="Proteomes" id="UP001347796">
    <property type="component" value="Unassembled WGS sequence"/>
</dbReference>
<dbReference type="GO" id="GO:0005737">
    <property type="term" value="C:cytoplasm"/>
    <property type="evidence" value="ECO:0007669"/>
    <property type="project" value="TreeGrafter"/>
</dbReference>
<gene>
    <name evidence="3" type="ORF">SNE40_012420</name>
</gene>
<evidence type="ECO:0000259" key="2">
    <source>
        <dbReference type="SMART" id="SM01017"/>
    </source>
</evidence>
<sequence>MGKLNIFEITFSNPQGVFYGGQLIQGHVTVELNAEIKMRGIRLHFEGGARVHWSEQHSTGSGKNRRTVTRHYSSSETYFNHILVLFGKGPGQRGDDPVLQAGRYVYPFSFQLPTGIPSSYESFTGRVRYSVAGVIDRPWKFDHTTRRAFTIVDPLDLNLEPQAMQGATGNGQKTLCCLCCESGPISAVLRLDRLGYVPGEAISINGEINNGSRRKMTCSFAEIKMTIQYHATSKTKTICNTVSKISHGPILPGDGDIWNGDQLHIPPLPPSHLRGCRIIDITYTVTLNVDPSGLGFDLVVPINILIGSIPLQSVARQYGPPPPLPLPPTDYTNTGPNDVQLQPTMPSAPSNMDMPPPSYAECVFGKVNIREENDNEHIRGNMDYAPVYAYYNWNQHNANTFVPVTQQQ</sequence>
<dbReference type="InterPro" id="IPR050357">
    <property type="entry name" value="Arrestin_domain-protein"/>
</dbReference>
<dbReference type="InterPro" id="IPR014756">
    <property type="entry name" value="Ig_E-set"/>
</dbReference>
<dbReference type="EMBL" id="JAZGQO010000008">
    <property type="protein sequence ID" value="KAK6180228.1"/>
    <property type="molecule type" value="Genomic_DNA"/>
</dbReference>
<protein>
    <recommendedName>
        <fullName evidence="2">Arrestin C-terminal-like domain-containing protein</fullName>
    </recommendedName>
</protein>
<evidence type="ECO:0000313" key="3">
    <source>
        <dbReference type="EMBL" id="KAK6180228.1"/>
    </source>
</evidence>
<accession>A0AAN8JRJ9</accession>
<evidence type="ECO:0000313" key="4">
    <source>
        <dbReference type="Proteomes" id="UP001347796"/>
    </source>
</evidence>
<name>A0AAN8JRJ9_PATCE</name>
<organism evidence="3 4">
    <name type="scientific">Patella caerulea</name>
    <name type="common">Rayed Mediterranean limpet</name>
    <dbReference type="NCBI Taxonomy" id="87958"/>
    <lineage>
        <taxon>Eukaryota</taxon>
        <taxon>Metazoa</taxon>
        <taxon>Spiralia</taxon>
        <taxon>Lophotrochozoa</taxon>
        <taxon>Mollusca</taxon>
        <taxon>Gastropoda</taxon>
        <taxon>Patellogastropoda</taxon>
        <taxon>Patelloidea</taxon>
        <taxon>Patellidae</taxon>
        <taxon>Patella</taxon>
    </lineage>
</organism>
<dbReference type="SUPFAM" id="SSF81296">
    <property type="entry name" value="E set domains"/>
    <property type="match status" value="2"/>
</dbReference>
<dbReference type="GO" id="GO:0015031">
    <property type="term" value="P:protein transport"/>
    <property type="evidence" value="ECO:0007669"/>
    <property type="project" value="TreeGrafter"/>
</dbReference>
<proteinExistence type="inferred from homology"/>
<dbReference type="Pfam" id="PF00339">
    <property type="entry name" value="Arrestin_N"/>
    <property type="match status" value="1"/>
</dbReference>
<dbReference type="InterPro" id="IPR011022">
    <property type="entry name" value="Arrestin_C-like"/>
</dbReference>
<dbReference type="Pfam" id="PF02752">
    <property type="entry name" value="Arrestin_C"/>
    <property type="match status" value="1"/>
</dbReference>
<evidence type="ECO:0000256" key="1">
    <source>
        <dbReference type="ARBA" id="ARBA00005298"/>
    </source>
</evidence>
<feature type="domain" description="Arrestin C-terminal-like" evidence="2">
    <location>
        <begin position="181"/>
        <end position="311"/>
    </location>
</feature>
<dbReference type="SMART" id="SM01017">
    <property type="entry name" value="Arrestin_C"/>
    <property type="match status" value="1"/>
</dbReference>